<feature type="chain" id="PRO_5043465542" evidence="2">
    <location>
        <begin position="40"/>
        <end position="2512"/>
    </location>
</feature>
<dbReference type="SUPFAM" id="SSF56935">
    <property type="entry name" value="Porins"/>
    <property type="match status" value="1"/>
</dbReference>
<feature type="region of interest" description="Disordered" evidence="1">
    <location>
        <begin position="526"/>
        <end position="566"/>
    </location>
</feature>
<dbReference type="Pfam" id="PF00691">
    <property type="entry name" value="OmpA"/>
    <property type="match status" value="1"/>
</dbReference>
<gene>
    <name evidence="5" type="ORF">J2W25_001994</name>
</gene>
<evidence type="ECO:0000256" key="1">
    <source>
        <dbReference type="SAM" id="MobiDB-lite"/>
    </source>
</evidence>
<evidence type="ECO:0000256" key="2">
    <source>
        <dbReference type="SAM" id="SignalP"/>
    </source>
</evidence>
<dbReference type="EMBL" id="JAUSRR010000003">
    <property type="protein sequence ID" value="MDP9922973.1"/>
    <property type="molecule type" value="Genomic_DNA"/>
</dbReference>
<organism evidence="5 6">
    <name type="scientific">Variovorax boronicumulans</name>
    <dbReference type="NCBI Taxonomy" id="436515"/>
    <lineage>
        <taxon>Bacteria</taxon>
        <taxon>Pseudomonadati</taxon>
        <taxon>Pseudomonadota</taxon>
        <taxon>Betaproteobacteria</taxon>
        <taxon>Burkholderiales</taxon>
        <taxon>Comamonadaceae</taxon>
        <taxon>Variovorax</taxon>
    </lineage>
</organism>
<feature type="compositionally biased region" description="Polar residues" evidence="1">
    <location>
        <begin position="555"/>
        <end position="566"/>
    </location>
</feature>
<accession>A0AAW8DTX7</accession>
<dbReference type="NCBIfam" id="TIGR01451">
    <property type="entry name" value="B_ant_repeat"/>
    <property type="match status" value="1"/>
</dbReference>
<dbReference type="Gene3D" id="3.30.1330.60">
    <property type="entry name" value="OmpA-like domain"/>
    <property type="match status" value="1"/>
</dbReference>
<dbReference type="InterPro" id="IPR006665">
    <property type="entry name" value="OmpA-like"/>
</dbReference>
<dbReference type="InterPro" id="IPR051172">
    <property type="entry name" value="Chlamydia_OmcB"/>
</dbReference>
<feature type="region of interest" description="Disordered" evidence="1">
    <location>
        <begin position="2476"/>
        <end position="2512"/>
    </location>
</feature>
<reference evidence="5" key="1">
    <citation type="submission" date="2023-07" db="EMBL/GenBank/DDBJ databases">
        <title>Sorghum-associated microbial communities from plants grown in Nebraska, USA.</title>
        <authorList>
            <person name="Schachtman D."/>
        </authorList>
    </citation>
    <scope>NUCLEOTIDE SEQUENCE</scope>
    <source>
        <strain evidence="5">DS2795</strain>
    </source>
</reference>
<dbReference type="Pfam" id="PF01345">
    <property type="entry name" value="DUF11"/>
    <property type="match status" value="1"/>
</dbReference>
<protein>
    <submittedName>
        <fullName evidence="5">Repeat protein (TIGR01451 family)</fullName>
    </submittedName>
</protein>
<feature type="domain" description="DUF11" evidence="4">
    <location>
        <begin position="900"/>
        <end position="1009"/>
    </location>
</feature>
<keyword evidence="2" id="KW-0732">Signal</keyword>
<dbReference type="InterPro" id="IPR001434">
    <property type="entry name" value="OmcB-like_DUF11"/>
</dbReference>
<evidence type="ECO:0000259" key="3">
    <source>
        <dbReference type="Pfam" id="PF00691"/>
    </source>
</evidence>
<dbReference type="PANTHER" id="PTHR34819">
    <property type="entry name" value="LARGE CYSTEINE-RICH PERIPLASMIC PROTEIN OMCB"/>
    <property type="match status" value="1"/>
</dbReference>
<proteinExistence type="predicted"/>
<feature type="domain" description="OmpA-like" evidence="3">
    <location>
        <begin position="2410"/>
        <end position="2487"/>
    </location>
</feature>
<dbReference type="SUPFAM" id="SSF103088">
    <property type="entry name" value="OmpA-like"/>
    <property type="match status" value="1"/>
</dbReference>
<evidence type="ECO:0000259" key="4">
    <source>
        <dbReference type="Pfam" id="PF01345"/>
    </source>
</evidence>
<dbReference type="PANTHER" id="PTHR34819:SF3">
    <property type="entry name" value="CELL SURFACE PROTEIN"/>
    <property type="match status" value="1"/>
</dbReference>
<evidence type="ECO:0000313" key="6">
    <source>
        <dbReference type="Proteomes" id="UP001244295"/>
    </source>
</evidence>
<dbReference type="InterPro" id="IPR047589">
    <property type="entry name" value="DUF11_rpt"/>
</dbReference>
<dbReference type="InterPro" id="IPR036737">
    <property type="entry name" value="OmpA-like_sf"/>
</dbReference>
<dbReference type="Proteomes" id="UP001244295">
    <property type="component" value="Unassembled WGS sequence"/>
</dbReference>
<comment type="caution">
    <text evidence="5">The sequence shown here is derived from an EMBL/GenBank/DDBJ whole genome shotgun (WGS) entry which is preliminary data.</text>
</comment>
<feature type="signal peptide" evidence="2">
    <location>
        <begin position="1"/>
        <end position="39"/>
    </location>
</feature>
<evidence type="ECO:0000313" key="5">
    <source>
        <dbReference type="EMBL" id="MDP9922973.1"/>
    </source>
</evidence>
<dbReference type="RefSeq" id="WP_307636522.1">
    <property type="nucleotide sequence ID" value="NZ_JAUSRR010000003.1"/>
</dbReference>
<sequence length="2512" mass="262330">MQHVIHHRQFWSRLPAAAWALGMAVCLFVFAMAPAPASAAPVPAGVSIRNVATATYVPAGMSQQETASSNAVQATVLAVEALLLTQDQSVTRPPNAQVTLSHLLSNVGNVTSGYTLAWANNAGGCGPDQLDLSALRVVRDANNNGVVDAGDPVLPLGSAGALSLKPGETASLLVQGTLPAASGGTACLALTAATVLQSQTATNRDVITVSSAAVISLVKSASYPGVIVPGSTRIDFTVKGSNIGAQDAQPTGSAVPGPSAIRVNGVASSLVLVRDLIPEGTVYVAGTLQSTAAGAVRLYRLPGDAAFNYRTTDDAAAIEVAIGVPTALVRNGSIAMQFAVKAKADVTGDIRNNAQSYYNDSAVDTFAQSNTVVIPLSPARIGVAKAATVPRIERNADGSPDGTATVGFSLHVRNYGTTWLYGVQVNDLLEGTGATQFGSYTAAAVPGANQYTVVPGTLRVVGNQGAGTVTAVNTGFTGKAAARGLLAPGAVLPVGAEFTVQFDVRINFTGRTGTLLNAARAEASLTPGGAPQVFDDSVDGSNPDADGDGNPGNDTSPTPISTQGPSLSIVKTASQPRRVGDGVYEIDYGFKVTNTGNGPAPNLRVIDNLNCTFDMDRSDGRIASWQLTGPVRARNGVLSPSTGFTGRATCNRDTAASTDPYKLPTEVALSLVDGSRALAPGQSEELALTVRVTTKRGADSTRVTLDNKAWAAAFAQNTVNVSPANLLAAAVGSARAVLMDPMGTVYNAVTRLPVAGAVVRFTRQSCNAGPVTPILPGEIVGAETGLYTFNADGSVSVSTGADGTYQFPLQNPPVTGLCTYAIAVTPPAGSGYVAPSLLLPAKAGSFASCGQVVPNAVPPQGAEPTTYYFNVVTGFNADGSACDAANNHVPLDPGSLTGLVMRKDGSKRQVEFGDFLDYALTVTNKTGFPVSGLNVVDTLPPGLAYVSGSARLNGVVTDNPRGGAGPQLVWSYPALSLAIDQSVMVRYRVRVGVGAPVSGDVVNRALANSGALQSNLATFTVRVTGGVFSDEAFAFGKVYMDCKRDRTQEGADEPGVPGVRLYMEDGTSAVTDVEGKWSLYGLKPVTHVLRLDETTLPPQARIVLLDNRNANNAASRFVDLKKGELHKANFPLVGCDDPVVMDDVARRRKLIAVRPDADGEAAVRSRLDPQGAIIPVGDQRSLPASGEVSASGAIGATVASSQPLITLPTAPAGGAGSFVGGVGATGGLTGTLGAVQQAGTFSSPVGVPGGTSGLLPGGVGSGVGTLGANGINARSSSLSPLAQPLLPQAAPGAIELEKMMPGLDNTPGFIGLKDRDTLASQTVNVRVKGPAGANLQLLVNDEKIDGRRVGKKATLPSATLSAWEYIGLVLKPGTNLLRLEVRDDFGVVRGAPVEITVVAPDKLGAIAVQVPEGARADLRTPVPVKVRLTDAAGVPVSARAQLTLEADRGRWIEEDLNPNEPGTQVFMDGGEAEFHLLPPGEPGDVRVRVSTSAFVREVRIALLPDLRPMIGVGILEGTLDFTKRGKLALGEMPAGAAFETELRSLSSDPKDTRASARAAFFFKGAVKGEYLLTASLDTDKNRKDRLFRDIRPDEFYPVYGDSSVRGFDAQSSQRLYVRIDKNRSFLMYGDFVTSSSADVRQLSQTSRTLTGLKHVYETDTVRATSYASRTSQTQQVEEFAARGISGPYYLGGGSGSAGDFVENSERVEILVRDRSQPNVVLQNVAATRFVDYTIEPLSRRILFTRPIASVDANLNPQSIRVTYEIDAGGPKYTVAGTDVQVKVADNLQLGVVLGTDHNPENRRKLGAITALARLGENTSAAAELVQTDSDLNGKGSAGRIELRHQDEKLGVALQAARTSNGFDNPGATFAAGRTEANARAEYKVDPTLQVRAEALYSKDNLSVGNTRGLTVSAQKKINDSLMGEVGLRYGSTSSPSASLFDYNQVSSYNGALGSTNVPSSVTALGGAANAAGALLDKQQDNLATIRGRLTAQVPSLPQAQVFVEGEQDLRSSGKQIAIGGNYAITDKTRIYGRYEFISTLGGIYDLNSQQSRNTGILGVESNYMEGGRVYNEYRLADSVDGPTAQNAIGIRNTFKLNERWRLTGGVEHVKAMGGPPATASVLGQGDSTAVVSGVEYTSERVKASAILESRWAEDSNTMLSSAGLGYKIDEDWSLLVRSVYSDSKGKGTNEGDRRTLSRQQVGVAYRPVGQDVWNALARYEHKSEAVRGAGTTLGTISGNAFGSDATQAGDYKADIVSVHVNVNPQPGTYITGRFAAKRATQDDGLLKSSYSAQLLQGRLTYDINKDWDIGVQAGLLRGSGGSLQRTAGFEVGYQVYKDLWLSGGYNFVGLKDRDLTAGEYTSKGAFVRLRFKFDETALGFASAGSATKPAAGEPTAVLAPARITLQAQALFETGQHALKPGAHDVLDEVVARVKSEHYDVVEIVGAATPDAADAAPELPRQRAEAVAAYLVAQGVSSARVKPERHADVPSPADRPVPQGGARKQPLEIEVAG</sequence>
<name>A0AAW8DTX7_9BURK</name>